<dbReference type="OrthoDB" id="389290at2"/>
<reference evidence="1 2" key="1">
    <citation type="journal article" date="2013" name="Genome Biol. Evol.">
        <title>Comparison of metabolic capacities and inference of gene content evolution in mosquito-associated Spiroplasma diminutum and S. taiwanense.</title>
        <authorList>
            <person name="Lo W.S."/>
            <person name="Ku C."/>
            <person name="Chen L.L."/>
            <person name="Chang T.H."/>
            <person name="Kuo C.H."/>
        </authorList>
    </citation>
    <scope>NUCLEOTIDE SEQUENCE [LARGE SCALE GENOMIC DNA]</scope>
    <source>
        <strain evidence="1">CT-1</strain>
    </source>
</reference>
<dbReference type="EMBL" id="CP005074">
    <property type="protein sequence ID" value="AGR41020.1"/>
    <property type="molecule type" value="Genomic_DNA"/>
</dbReference>
<proteinExistence type="predicted"/>
<gene>
    <name evidence="1" type="ORF">STAIW_v1c03620</name>
</gene>
<dbReference type="Proteomes" id="UP000014984">
    <property type="component" value="Chromosome"/>
</dbReference>
<dbReference type="AlphaFoldDB" id="S5MGP4"/>
<protein>
    <submittedName>
        <fullName evidence="1">Uncharacterized protein</fullName>
    </submittedName>
</protein>
<evidence type="ECO:0000313" key="2">
    <source>
        <dbReference type="Proteomes" id="UP000014984"/>
    </source>
</evidence>
<dbReference type="RefSeq" id="WP_020834159.1">
    <property type="nucleotide sequence ID" value="NC_021846.1"/>
</dbReference>
<dbReference type="KEGG" id="stai:STAIW_v1c03620"/>
<sequence>MSLIRKIYFLFRLAKKENRKDISRENFSNKLVHNQVIIDINVRTIRNSTKKFNSLIFKEKISSENGFRLIYTKGFNSFGFKEDVDLVFCDIHNQVIAIYSNFKPNKMTSFNQEARSIFVLANNTNKYLNIKKNDLLKIYK</sequence>
<name>S5MGP4_9MOLU</name>
<keyword evidence="2" id="KW-1185">Reference proteome</keyword>
<accession>S5MGP4</accession>
<dbReference type="PATRIC" id="fig|1276220.3.peg.365"/>
<organism evidence="1 2">
    <name type="scientific">Spiroplasma taiwanense CT-1</name>
    <dbReference type="NCBI Taxonomy" id="1276220"/>
    <lineage>
        <taxon>Bacteria</taxon>
        <taxon>Bacillati</taxon>
        <taxon>Mycoplasmatota</taxon>
        <taxon>Mollicutes</taxon>
        <taxon>Entomoplasmatales</taxon>
        <taxon>Spiroplasmataceae</taxon>
        <taxon>Spiroplasma</taxon>
    </lineage>
</organism>
<dbReference type="HOGENOM" id="CLU_148700_0_0_14"/>
<evidence type="ECO:0000313" key="1">
    <source>
        <dbReference type="EMBL" id="AGR41020.1"/>
    </source>
</evidence>